<dbReference type="GO" id="GO:0000122">
    <property type="term" value="P:negative regulation of transcription by RNA polymerase II"/>
    <property type="evidence" value="ECO:0007669"/>
    <property type="project" value="InterPro"/>
</dbReference>
<protein>
    <submittedName>
        <fullName evidence="8">Putative simjang</fullName>
    </submittedName>
</protein>
<dbReference type="Gene3D" id="6.10.250.1650">
    <property type="match status" value="1"/>
</dbReference>
<reference evidence="8" key="1">
    <citation type="journal article" date="2014" name="Insect Biochem. Mol. Biol.">
        <title>An insight into the sialome of the frog biting fly, Corethrella appendiculata.</title>
        <authorList>
            <person name="Ribeiro J.M.C."/>
            <person name="Chagas A.C."/>
            <person name="Pham V.M."/>
            <person name="Lounibos L.P."/>
            <person name="Calvo E."/>
        </authorList>
    </citation>
    <scope>NUCLEOTIDE SEQUENCE</scope>
    <source>
        <tissue evidence="8">Salivary glands</tissue>
    </source>
</reference>
<feature type="compositionally biased region" description="Polar residues" evidence="6">
    <location>
        <begin position="229"/>
        <end position="249"/>
    </location>
</feature>
<feature type="compositionally biased region" description="Polar residues" evidence="6">
    <location>
        <begin position="266"/>
        <end position="293"/>
    </location>
</feature>
<feature type="domain" description="Transcriptional repressor p66 coiled-coil MBD2-interaction" evidence="7">
    <location>
        <begin position="116"/>
        <end position="159"/>
    </location>
</feature>
<dbReference type="InterPro" id="IPR040386">
    <property type="entry name" value="P66"/>
</dbReference>
<keyword evidence="4" id="KW-0804">Transcription</keyword>
<dbReference type="PANTHER" id="PTHR13455">
    <property type="entry name" value="TRANSCRIPTIONAL REPRESSOR P66-RELATED"/>
    <property type="match status" value="1"/>
</dbReference>
<evidence type="ECO:0000256" key="3">
    <source>
        <dbReference type="ARBA" id="ARBA00023054"/>
    </source>
</evidence>
<feature type="compositionally biased region" description="Low complexity" evidence="6">
    <location>
        <begin position="476"/>
        <end position="498"/>
    </location>
</feature>
<accession>U5ERD8</accession>
<evidence type="ECO:0000256" key="2">
    <source>
        <dbReference type="ARBA" id="ARBA00023015"/>
    </source>
</evidence>
<keyword evidence="5" id="KW-0539">Nucleus</keyword>
<sequence length="682" mass="74522">MEKMEIDNVVDLSIGSGRDELTITPSTARDLRALTQNSSLTITPALPPLIAAGAQVNQQTGSRRVLRPREVRSYAEAPDIVLLPSKVNGRPNGSVESDDEEDSPMSLPIKELSAAEVWERERGLRKLREELRCEETKLVLLKKLKQSQQMMKENLIVTPSNPSQVNNPLASLPVSLTKSLSVTPTTAVPLPAHSKNKSTTISALPGRLPSLNITATKNGRPLLPGGATLTPSGQSRGSSLSLTRTGSNLTITPSVTITPTSAPSSGSKSRNLPTGSISNSVSITPAPSITCNPVEQIPPKIERSSSRDDGQTQAQRQAAAKLALRKQLEKTLLQIPPPKPPAPEMNFIPNPNNTEFVYLLGLEHVVDYLTKDRKGIQPQQPYRCTQCKIDFTPVWKWEKVAGKEPKVICEQCVTTNAKKALKAEHTNRLKTAFVKALQQEQEIEQLLAAQSSPSPVAQSSPSTLTPVLREEKPISHHQQQQQQQQQQHQQQQSHHQQQQQVLQQQQQQQQQQHQQLQQQQHILQQSQQHIPQPIKSQTPTPRPTPTPPSLSTPPPASSSRSRRHDSAANAAALAAQQLSAVGGFANLTNPATAAAAMQAFQQQLFRGLQQGLQSGNLGNIPAQFSPLLYSYQLAMAQAVAAGKGPSITDMQRAIELQRQYLEMFPQAPGSTNSRSNQNNWKS</sequence>
<organism evidence="8">
    <name type="scientific">Corethrella appendiculata</name>
    <dbReference type="NCBI Taxonomy" id="1370023"/>
    <lineage>
        <taxon>Eukaryota</taxon>
        <taxon>Metazoa</taxon>
        <taxon>Ecdysozoa</taxon>
        <taxon>Arthropoda</taxon>
        <taxon>Hexapoda</taxon>
        <taxon>Insecta</taxon>
        <taxon>Pterygota</taxon>
        <taxon>Neoptera</taxon>
        <taxon>Endopterygota</taxon>
        <taxon>Diptera</taxon>
        <taxon>Nematocera</taxon>
        <taxon>Culicoidea</taxon>
        <taxon>Chaoboridae</taxon>
        <taxon>Corethrella</taxon>
    </lineage>
</organism>
<dbReference type="AlphaFoldDB" id="U5ERD8"/>
<evidence type="ECO:0000259" key="7">
    <source>
        <dbReference type="Pfam" id="PF16563"/>
    </source>
</evidence>
<feature type="compositionally biased region" description="Low complexity" evidence="6">
    <location>
        <begin position="517"/>
        <end position="530"/>
    </location>
</feature>
<dbReference type="GO" id="GO:0016581">
    <property type="term" value="C:NuRD complex"/>
    <property type="evidence" value="ECO:0007669"/>
    <property type="project" value="TreeGrafter"/>
</dbReference>
<dbReference type="PANTHER" id="PTHR13455:SF7">
    <property type="entry name" value="SIMJANG, ISOFORM E"/>
    <property type="match status" value="1"/>
</dbReference>
<proteinExistence type="evidence at transcript level"/>
<feature type="region of interest" description="Disordered" evidence="6">
    <location>
        <begin position="214"/>
        <end position="319"/>
    </location>
</feature>
<evidence type="ECO:0000256" key="6">
    <source>
        <dbReference type="SAM" id="MobiDB-lite"/>
    </source>
</evidence>
<evidence type="ECO:0000313" key="8">
    <source>
        <dbReference type="EMBL" id="JAB56096.1"/>
    </source>
</evidence>
<dbReference type="Pfam" id="PF16563">
    <property type="entry name" value="P66_CC"/>
    <property type="match status" value="1"/>
</dbReference>
<evidence type="ECO:0000256" key="4">
    <source>
        <dbReference type="ARBA" id="ARBA00023163"/>
    </source>
</evidence>
<dbReference type="EMBL" id="GANO01003775">
    <property type="protein sequence ID" value="JAB56096.1"/>
    <property type="molecule type" value="mRNA"/>
</dbReference>
<feature type="compositionally biased region" description="Low complexity" evidence="6">
    <location>
        <begin position="250"/>
        <end position="265"/>
    </location>
</feature>
<feature type="region of interest" description="Disordered" evidence="6">
    <location>
        <begin position="517"/>
        <end position="568"/>
    </location>
</feature>
<feature type="region of interest" description="Disordered" evidence="6">
    <location>
        <begin position="472"/>
        <end position="498"/>
    </location>
</feature>
<comment type="subcellular location">
    <subcellularLocation>
        <location evidence="1">Nucleus</location>
    </subcellularLocation>
</comment>
<feature type="region of interest" description="Disordered" evidence="6">
    <location>
        <begin position="85"/>
        <end position="105"/>
    </location>
</feature>
<name>U5ERD8_9DIPT</name>
<feature type="compositionally biased region" description="Pro residues" evidence="6">
    <location>
        <begin position="540"/>
        <end position="556"/>
    </location>
</feature>
<evidence type="ECO:0000256" key="1">
    <source>
        <dbReference type="ARBA" id="ARBA00004123"/>
    </source>
</evidence>
<evidence type="ECO:0000256" key="5">
    <source>
        <dbReference type="ARBA" id="ARBA00023242"/>
    </source>
</evidence>
<keyword evidence="3" id="KW-0175">Coiled coil</keyword>
<feature type="compositionally biased region" description="Basic and acidic residues" evidence="6">
    <location>
        <begin position="300"/>
        <end position="310"/>
    </location>
</feature>
<keyword evidence="2" id="KW-0805">Transcription regulation</keyword>
<dbReference type="InterPro" id="IPR032346">
    <property type="entry name" value="P66_CC"/>
</dbReference>